<gene>
    <name evidence="1" type="ORF">LTRI10_LOCUS28685</name>
</gene>
<evidence type="ECO:0000313" key="2">
    <source>
        <dbReference type="Proteomes" id="UP001497516"/>
    </source>
</evidence>
<keyword evidence="2" id="KW-1185">Reference proteome</keyword>
<name>A0AAV2EP34_9ROSI</name>
<dbReference type="EMBL" id="OZ034818">
    <property type="protein sequence ID" value="CAL1387721.1"/>
    <property type="molecule type" value="Genomic_DNA"/>
</dbReference>
<proteinExistence type="predicted"/>
<accession>A0AAV2EP34</accession>
<organism evidence="1 2">
    <name type="scientific">Linum trigynum</name>
    <dbReference type="NCBI Taxonomy" id="586398"/>
    <lineage>
        <taxon>Eukaryota</taxon>
        <taxon>Viridiplantae</taxon>
        <taxon>Streptophyta</taxon>
        <taxon>Embryophyta</taxon>
        <taxon>Tracheophyta</taxon>
        <taxon>Spermatophyta</taxon>
        <taxon>Magnoliopsida</taxon>
        <taxon>eudicotyledons</taxon>
        <taxon>Gunneridae</taxon>
        <taxon>Pentapetalae</taxon>
        <taxon>rosids</taxon>
        <taxon>fabids</taxon>
        <taxon>Malpighiales</taxon>
        <taxon>Linaceae</taxon>
        <taxon>Linum</taxon>
    </lineage>
</organism>
<reference evidence="1 2" key="1">
    <citation type="submission" date="2024-04" db="EMBL/GenBank/DDBJ databases">
        <authorList>
            <person name="Fracassetti M."/>
        </authorList>
    </citation>
    <scope>NUCLEOTIDE SEQUENCE [LARGE SCALE GENOMIC DNA]</scope>
</reference>
<dbReference type="Proteomes" id="UP001497516">
    <property type="component" value="Chromosome 5"/>
</dbReference>
<protein>
    <submittedName>
        <fullName evidence="1">Uncharacterized protein</fullName>
    </submittedName>
</protein>
<dbReference type="AlphaFoldDB" id="A0AAV2EP34"/>
<evidence type="ECO:0000313" key="1">
    <source>
        <dbReference type="EMBL" id="CAL1387721.1"/>
    </source>
</evidence>
<sequence>MDAVGVGSRVGQLLRREWGPLLLVDGSVGVFPVVGQLGYVEERHRIFGFPKLLSDHPHYASPAVGTPVRRVVDRRRLVVAVPPGLASPVTAPV</sequence>